<dbReference type="Proteomes" id="UP000015527">
    <property type="component" value="Unassembled WGS sequence"/>
</dbReference>
<organism evidence="2 3">
    <name type="scientific">Novosphingobium lindaniclasticum LE124</name>
    <dbReference type="NCBI Taxonomy" id="1096930"/>
    <lineage>
        <taxon>Bacteria</taxon>
        <taxon>Pseudomonadati</taxon>
        <taxon>Pseudomonadota</taxon>
        <taxon>Alphaproteobacteria</taxon>
        <taxon>Sphingomonadales</taxon>
        <taxon>Sphingomonadaceae</taxon>
        <taxon>Novosphingobium</taxon>
    </lineage>
</organism>
<feature type="chain" id="PRO_5004564633" description="DUF1795 domain-containing protein" evidence="1">
    <location>
        <begin position="18"/>
        <end position="204"/>
    </location>
</feature>
<dbReference type="EMBL" id="ATHL01000076">
    <property type="protein sequence ID" value="EQB15245.1"/>
    <property type="molecule type" value="Genomic_DNA"/>
</dbReference>
<protein>
    <recommendedName>
        <fullName evidence="4">DUF1795 domain-containing protein</fullName>
    </recommendedName>
</protein>
<proteinExistence type="predicted"/>
<dbReference type="PATRIC" id="fig|1096930.3.peg.2275"/>
<gene>
    <name evidence="2" type="ORF">L284_11460</name>
</gene>
<keyword evidence="1" id="KW-0732">Signal</keyword>
<reference evidence="2 3" key="1">
    <citation type="journal article" date="2013" name="Genome Announc.">
        <title>Genome Sequence of Novosphingobium lindaniclasticum LE124T, Isolated from a Hexachlorocyclohexane Dumpsite.</title>
        <authorList>
            <person name="Saxena A."/>
            <person name="Nayyar N."/>
            <person name="Sangwan N."/>
            <person name="Kumari R."/>
            <person name="Khurana J.P."/>
            <person name="Lal R."/>
        </authorList>
    </citation>
    <scope>NUCLEOTIDE SEQUENCE [LARGE SCALE GENOMIC DNA]</scope>
    <source>
        <strain evidence="2 3">LE124</strain>
    </source>
</reference>
<keyword evidence="3" id="KW-1185">Reference proteome</keyword>
<evidence type="ECO:0000313" key="3">
    <source>
        <dbReference type="Proteomes" id="UP000015527"/>
    </source>
</evidence>
<evidence type="ECO:0008006" key="4">
    <source>
        <dbReference type="Google" id="ProtNLM"/>
    </source>
</evidence>
<sequence length="204" mass="22314">MSALIGLTLLCSGVALSAEAQAPSAAASSEVPEGFSLEPDGTTLRHDASGLRFPIEFDGFKRLNERTYDPSGEYVAIGYDRPLGSGKDRIVVRMAVVHIDGMPARDHYMIMRQAAMAHFAAPSIVSEGRARIPHNRRLDAYRGTFSGYRDNQPWLFSLTTVNYGYWSGRMTAAFPASQSAEAEKHLGVLLGEVRAQKPRAPKDK</sequence>
<evidence type="ECO:0000256" key="1">
    <source>
        <dbReference type="SAM" id="SignalP"/>
    </source>
</evidence>
<feature type="signal peptide" evidence="1">
    <location>
        <begin position="1"/>
        <end position="17"/>
    </location>
</feature>
<dbReference type="eggNOG" id="ENOG5031B98">
    <property type="taxonomic scope" value="Bacteria"/>
</dbReference>
<accession>T0ITR6</accession>
<dbReference type="AlphaFoldDB" id="T0ITR6"/>
<evidence type="ECO:0000313" key="2">
    <source>
        <dbReference type="EMBL" id="EQB15245.1"/>
    </source>
</evidence>
<name>T0ITR6_9SPHN</name>
<comment type="caution">
    <text evidence="2">The sequence shown here is derived from an EMBL/GenBank/DDBJ whole genome shotgun (WGS) entry which is preliminary data.</text>
</comment>